<evidence type="ECO:0000256" key="2">
    <source>
        <dbReference type="ARBA" id="ARBA00022763"/>
    </source>
</evidence>
<feature type="compositionally biased region" description="Polar residues" evidence="5">
    <location>
        <begin position="423"/>
        <end position="434"/>
    </location>
</feature>
<accession>A0AAP0J986</accession>
<feature type="coiled-coil region" evidence="4">
    <location>
        <begin position="127"/>
        <end position="203"/>
    </location>
</feature>
<dbReference type="PANTHER" id="PTHR15107">
    <property type="entry name" value="RETINOBLASTOMA BINDING PROTEIN 8"/>
    <property type="match status" value="1"/>
</dbReference>
<evidence type="ECO:0000256" key="5">
    <source>
        <dbReference type="SAM" id="MobiDB-lite"/>
    </source>
</evidence>
<gene>
    <name evidence="7" type="ORF">Syun_017424</name>
</gene>
<feature type="compositionally biased region" description="Basic and acidic residues" evidence="5">
    <location>
        <begin position="367"/>
        <end position="382"/>
    </location>
</feature>
<evidence type="ECO:0000259" key="6">
    <source>
        <dbReference type="Pfam" id="PF08573"/>
    </source>
</evidence>
<proteinExistence type="predicted"/>
<feature type="compositionally biased region" description="Basic and acidic residues" evidence="5">
    <location>
        <begin position="286"/>
        <end position="296"/>
    </location>
</feature>
<keyword evidence="2" id="KW-0227">DNA damage</keyword>
<dbReference type="PANTHER" id="PTHR15107:SF0">
    <property type="entry name" value="DNA ENDONUCLEASE ACTIVATOR CTP1 C-TERMINAL DOMAIN-CONTAINING PROTEIN"/>
    <property type="match status" value="1"/>
</dbReference>
<dbReference type="Proteomes" id="UP001420932">
    <property type="component" value="Unassembled WGS sequence"/>
</dbReference>
<protein>
    <recommendedName>
        <fullName evidence="6">DNA endonuclease activator Ctp1 C-terminal domain-containing protein</fullName>
    </recommendedName>
</protein>
<dbReference type="GO" id="GO:0010792">
    <property type="term" value="P:DNA double-strand break processing involved in repair via single-strand annealing"/>
    <property type="evidence" value="ECO:0007669"/>
    <property type="project" value="TreeGrafter"/>
</dbReference>
<feature type="region of interest" description="Disordered" evidence="5">
    <location>
        <begin position="326"/>
        <end position="355"/>
    </location>
</feature>
<feature type="compositionally biased region" description="Basic and acidic residues" evidence="5">
    <location>
        <begin position="389"/>
        <end position="400"/>
    </location>
</feature>
<feature type="domain" description="DNA endonuclease activator Ctp1 C-terminal" evidence="6">
    <location>
        <begin position="496"/>
        <end position="522"/>
    </location>
</feature>
<sequence length="526" mass="61642">MEGSVCASADHRSLIDGDDVNYLSGLSTILVATIQEVKDRVSQIEYIFCSQLYPNFQSRSQSFQKKFGEAMKAAEDDWRKKEDYLLRQLKELQHEKQQVLEQNRLLFDSLEQMKGKLVDEETRKTAENEWREEERRLLLKIDELQQAKHRVVDEKNNLVDCLEKEKEKLNLHERLLNEHEKQKDLLLAKLEKLENNVEVDELRKQLKIKMEEWYEEKKMVSKLQKEKELKDYDILAEKKKQRDLVDSYKRLKSQHNFLLAKLRYNAENQLCVCKMAEQINFPRPHLSPEPEDKYEHTSGLGAKINEPKNETNLQILEGERFRKAMNSDSTFKYPSASTSSRPPSFPTSLKSEPLAGHKRPISCWRDTRLQKESSRADPHDDFLDTPTENIRENLNKTLKEEAEDYPGPSPQKVDFDSSDDETQNINGESVPQQQQISITKPEDKGFKYIETVKKKAERENLKGFECRQCKKFYDAVLPHEKNGVDNNNGNANFRCEHHDGVSRHRYRYAPPMTPEGFWNIGFDSDI</sequence>
<dbReference type="AlphaFoldDB" id="A0AAP0J986"/>
<evidence type="ECO:0000256" key="4">
    <source>
        <dbReference type="SAM" id="Coils"/>
    </source>
</evidence>
<dbReference type="InterPro" id="IPR033316">
    <property type="entry name" value="RBBP8-like"/>
</dbReference>
<feature type="compositionally biased region" description="Low complexity" evidence="5">
    <location>
        <begin position="334"/>
        <end position="348"/>
    </location>
</feature>
<dbReference type="Pfam" id="PF08573">
    <property type="entry name" value="SAE2"/>
    <property type="match status" value="1"/>
</dbReference>
<dbReference type="GO" id="GO:0005634">
    <property type="term" value="C:nucleus"/>
    <property type="evidence" value="ECO:0007669"/>
    <property type="project" value="UniProtKB-SubCell"/>
</dbReference>
<name>A0AAP0J986_9MAGN</name>
<evidence type="ECO:0000313" key="8">
    <source>
        <dbReference type="Proteomes" id="UP001420932"/>
    </source>
</evidence>
<dbReference type="EMBL" id="JBBNAF010000007">
    <property type="protein sequence ID" value="KAK9128627.1"/>
    <property type="molecule type" value="Genomic_DNA"/>
</dbReference>
<keyword evidence="4" id="KW-0175">Coiled coil</keyword>
<evidence type="ECO:0000256" key="1">
    <source>
        <dbReference type="ARBA" id="ARBA00004123"/>
    </source>
</evidence>
<reference evidence="7 8" key="1">
    <citation type="submission" date="2024-01" db="EMBL/GenBank/DDBJ databases">
        <title>Genome assemblies of Stephania.</title>
        <authorList>
            <person name="Yang L."/>
        </authorList>
    </citation>
    <scope>NUCLEOTIDE SEQUENCE [LARGE SCALE GENOMIC DNA]</scope>
    <source>
        <strain evidence="7">YNDBR</strain>
        <tissue evidence="7">Leaf</tissue>
    </source>
</reference>
<comment type="caution">
    <text evidence="7">The sequence shown here is derived from an EMBL/GenBank/DDBJ whole genome shotgun (WGS) entry which is preliminary data.</text>
</comment>
<evidence type="ECO:0000256" key="3">
    <source>
        <dbReference type="ARBA" id="ARBA00023242"/>
    </source>
</evidence>
<evidence type="ECO:0000313" key="7">
    <source>
        <dbReference type="EMBL" id="KAK9128627.1"/>
    </source>
</evidence>
<feature type="region of interest" description="Disordered" evidence="5">
    <location>
        <begin position="367"/>
        <end position="434"/>
    </location>
</feature>
<feature type="region of interest" description="Disordered" evidence="5">
    <location>
        <begin position="283"/>
        <end position="305"/>
    </location>
</feature>
<organism evidence="7 8">
    <name type="scientific">Stephania yunnanensis</name>
    <dbReference type="NCBI Taxonomy" id="152371"/>
    <lineage>
        <taxon>Eukaryota</taxon>
        <taxon>Viridiplantae</taxon>
        <taxon>Streptophyta</taxon>
        <taxon>Embryophyta</taxon>
        <taxon>Tracheophyta</taxon>
        <taxon>Spermatophyta</taxon>
        <taxon>Magnoliopsida</taxon>
        <taxon>Ranunculales</taxon>
        <taxon>Menispermaceae</taxon>
        <taxon>Menispermoideae</taxon>
        <taxon>Cissampelideae</taxon>
        <taxon>Stephania</taxon>
    </lineage>
</organism>
<dbReference type="GO" id="GO:0003684">
    <property type="term" value="F:damaged DNA binding"/>
    <property type="evidence" value="ECO:0007669"/>
    <property type="project" value="TreeGrafter"/>
</dbReference>
<dbReference type="InterPro" id="IPR013882">
    <property type="entry name" value="Ctp1_C"/>
</dbReference>
<keyword evidence="8" id="KW-1185">Reference proteome</keyword>
<keyword evidence="3" id="KW-0539">Nucleus</keyword>
<comment type="subcellular location">
    <subcellularLocation>
        <location evidence="1">Nucleus</location>
    </subcellularLocation>
</comment>